<dbReference type="InterPro" id="IPR000832">
    <property type="entry name" value="GPCR_2_secretin-like"/>
</dbReference>
<feature type="disulfide bond" evidence="15">
    <location>
        <begin position="397"/>
        <end position="406"/>
    </location>
</feature>
<feature type="domain" description="EGF-like" evidence="19">
    <location>
        <begin position="370"/>
        <end position="407"/>
    </location>
</feature>
<dbReference type="Pfam" id="PF00002">
    <property type="entry name" value="7tm_2"/>
    <property type="match status" value="1"/>
</dbReference>
<feature type="compositionally biased region" description="Polar residues" evidence="16">
    <location>
        <begin position="1138"/>
        <end position="1153"/>
    </location>
</feature>
<keyword evidence="12" id="KW-0807">Transducer</keyword>
<dbReference type="Gene3D" id="4.10.1240.10">
    <property type="entry name" value="GPCR, family 2, extracellular hormone receptor domain"/>
    <property type="match status" value="1"/>
</dbReference>
<dbReference type="SUPFAM" id="SSF81321">
    <property type="entry name" value="Family A G protein-coupled receptor-like"/>
    <property type="match status" value="1"/>
</dbReference>
<feature type="domain" description="EGF-like" evidence="19">
    <location>
        <begin position="331"/>
        <end position="369"/>
    </location>
</feature>
<dbReference type="InterPro" id="IPR001879">
    <property type="entry name" value="GPCR_2_extracellular_dom"/>
</dbReference>
<evidence type="ECO:0000256" key="16">
    <source>
        <dbReference type="SAM" id="MobiDB-lite"/>
    </source>
</evidence>
<accession>A0A9D4JN70</accession>
<evidence type="ECO:0000259" key="20">
    <source>
        <dbReference type="PROSITE" id="PS50221"/>
    </source>
</evidence>
<dbReference type="InterPro" id="IPR053066">
    <property type="entry name" value="ADGR_G7"/>
</dbReference>
<feature type="domain" description="Fibronectin type-III" evidence="24">
    <location>
        <begin position="229"/>
        <end position="324"/>
    </location>
</feature>
<dbReference type="InterPro" id="IPR046338">
    <property type="entry name" value="GAIN_dom_sf"/>
</dbReference>
<dbReference type="EMBL" id="JAIWYP010000005">
    <property type="protein sequence ID" value="KAH3816574.1"/>
    <property type="molecule type" value="Genomic_DNA"/>
</dbReference>
<dbReference type="SUPFAM" id="SSF49313">
    <property type="entry name" value="Cadherin-like"/>
    <property type="match status" value="1"/>
</dbReference>
<dbReference type="PANTHER" id="PTHR47767:SF1">
    <property type="entry name" value="ADHESION G PROTEIN-COUPLED RECEPTOR G7"/>
    <property type="match status" value="1"/>
</dbReference>
<dbReference type="PROSITE" id="PS50853">
    <property type="entry name" value="FN3"/>
    <property type="match status" value="1"/>
</dbReference>
<dbReference type="CDD" id="cd00054">
    <property type="entry name" value="EGF_CA"/>
    <property type="match status" value="2"/>
</dbReference>
<dbReference type="InterPro" id="IPR013783">
    <property type="entry name" value="Ig-like_fold"/>
</dbReference>
<feature type="transmembrane region" description="Helical" evidence="17">
    <location>
        <begin position="984"/>
        <end position="1005"/>
    </location>
</feature>
<evidence type="ECO:0000259" key="21">
    <source>
        <dbReference type="PROSITE" id="PS50227"/>
    </source>
</evidence>
<comment type="similarity">
    <text evidence="3">Belongs to the G-protein coupled receptor 2 family. Adhesion G-protein coupled receptor (ADGR) subfamily.</text>
</comment>
<feature type="transmembrane region" description="Helical" evidence="17">
    <location>
        <begin position="898"/>
        <end position="915"/>
    </location>
</feature>
<feature type="compositionally biased region" description="Basic and acidic residues" evidence="16">
    <location>
        <begin position="1097"/>
        <end position="1107"/>
    </location>
</feature>
<comment type="caution">
    <text evidence="15">Lacks conserved residue(s) required for the propagation of feature annotation.</text>
</comment>
<keyword evidence="8 17" id="KW-0472">Membrane</keyword>
<feature type="transmembrane region" description="Helical" evidence="17">
    <location>
        <begin position="822"/>
        <end position="840"/>
    </location>
</feature>
<evidence type="ECO:0000256" key="7">
    <source>
        <dbReference type="ARBA" id="ARBA00023040"/>
    </source>
</evidence>
<protein>
    <submittedName>
        <fullName evidence="25">Uncharacterized protein</fullName>
    </submittedName>
</protein>
<feature type="domain" description="Cadherin" evidence="23">
    <location>
        <begin position="149"/>
        <end position="233"/>
    </location>
</feature>
<dbReference type="InterPro" id="IPR057244">
    <property type="entry name" value="GAIN_B"/>
</dbReference>
<dbReference type="Pfam" id="PF01825">
    <property type="entry name" value="GPS"/>
    <property type="match status" value="1"/>
</dbReference>
<evidence type="ECO:0000256" key="13">
    <source>
        <dbReference type="ARBA" id="ARBA00023292"/>
    </source>
</evidence>
<evidence type="ECO:0000256" key="12">
    <source>
        <dbReference type="ARBA" id="ARBA00023224"/>
    </source>
</evidence>
<dbReference type="CDD" id="cd00063">
    <property type="entry name" value="FN3"/>
    <property type="match status" value="1"/>
</dbReference>
<evidence type="ECO:0000256" key="17">
    <source>
        <dbReference type="SAM" id="Phobius"/>
    </source>
</evidence>
<dbReference type="InterPro" id="IPR036445">
    <property type="entry name" value="GPCR_2_extracell_dom_sf"/>
</dbReference>
<dbReference type="InterPro" id="IPR003961">
    <property type="entry name" value="FN3_dom"/>
</dbReference>
<evidence type="ECO:0000259" key="23">
    <source>
        <dbReference type="PROSITE" id="PS50268"/>
    </source>
</evidence>
<evidence type="ECO:0000256" key="8">
    <source>
        <dbReference type="ARBA" id="ARBA00023136"/>
    </source>
</evidence>
<feature type="domain" description="G-protein coupled receptors family 2 profile 1" evidence="21">
    <location>
        <begin position="432"/>
        <end position="498"/>
    </location>
</feature>
<sequence length="1326" mass="146953">MLKTTVAFIVAWVSLLSLTDGKAVLEVTPNPGAIYHGAEPGEPVLRVTAYDNVTDDATVGLSETNDASYFELVQQPRQPKEFALNVKLKIDKPVGYVFKFVVYIMHDSILDQTIVINVTEKNAFTPTFDRPEYTFIALRNGAVENLAEIGTVHASDADEKSYNNLVNYHILDSKAGRYIDIGVETGMLELIDVLPADRTNITFNVTAIDGGSPQKLSSVRVVVRISDLKPPDTFCVAVDEHDARVCWKDPTNGSYVMKYELTLQMDNENATQTEVKVDGVQDETCTVVPGEQLGKNYTFTVRIFNALEESPESLQRKVRIAKKGMYGDCTHFTSCSILQPCKNGGECLVAANNSYTCNCSRGFGGMNCTGVDHCATDHCKNGGTCTPSGNGTFTCQCPADYVGRQCEILSPCALNPCGSGKCVPDGQGHVCTCLDKTQRINCDPVNCSVDPNYYDKTGRYVWPETAVGQVAQVKCRLGAKNIRSFGYAVRNCTVRTDGTPVWETPITDVCIEFNPDAVSANLRSLAALTRDASGLHSDEIANITTLLEEFFYFSVENHEIAVEMTMVVGNLLTANESVIIESNSRNHSSERLLWLLDEYVSKVATDSSVTIETENINLQVVNHTRPDLGFTYSPKLTESDRLTSSGISLILPSEALTSSTGNSRIQLMTFRSSSFFIPLAEVPPQDVVLRQRVVSAVINGRKITNLSTPVEIKIQNIQDGENHTCVYWDERKRAWSTEGMVTFSQQGNQTHCLSHHLTSFAILLDPSPDVSLNDHERILTYISYIGCGISILGLTLTLISYSLFRPKSPSSRCLNREKSGKILMNLSTSMLIMNVVFVVGSESSLSLSGDVVCKAVAILLHYFLLSTIAWMLVEAINMYQALITVFAKYSGFFMLKRCFFAWGAPALIVIITAAVDIDNYKTSTSLCFLSQGNQVAFFVALLSPACLVLLINFAIFIMVSRVILRPKFKGQVNASSDSLNPAQIRGAFTVMTLLGVTWVFGPLAINEAKLVINYLFTILNSLQGFLIFVFRCCFNPEVRMSWVLLVKTGKFKRRKGPLSAYTSDTSSKVDSGKMNGSYADAVKPNMFNSLGKPKHTLNNDKNLDTKNTKNTNLQSKTSKDIPDYYDDFKQYNGDKGRNSSMSTQSSRLYNRNSDQNDRMDHGLRNSGFYPRNGHRLSESSSRDDNVVRSRSELDLRYSGRWESGSDYNRNSSDHGSNGLVTIYTGKYNEAHRSSGFLASRLDEFTRLNSFKQTAQILMSRIMRQYSLMELSSQFASAGSRDFVGFPIKRKWMLTNRYARKPCLDINTDATSICVQFAAASIYSLVN</sequence>
<dbReference type="PROSITE" id="PS00022">
    <property type="entry name" value="EGF_1"/>
    <property type="match status" value="2"/>
</dbReference>
<organism evidence="25 26">
    <name type="scientific">Dreissena polymorpha</name>
    <name type="common">Zebra mussel</name>
    <name type="synonym">Mytilus polymorpha</name>
    <dbReference type="NCBI Taxonomy" id="45954"/>
    <lineage>
        <taxon>Eukaryota</taxon>
        <taxon>Metazoa</taxon>
        <taxon>Spiralia</taxon>
        <taxon>Lophotrochozoa</taxon>
        <taxon>Mollusca</taxon>
        <taxon>Bivalvia</taxon>
        <taxon>Autobranchia</taxon>
        <taxon>Heteroconchia</taxon>
        <taxon>Euheterodonta</taxon>
        <taxon>Imparidentia</taxon>
        <taxon>Neoheterodontei</taxon>
        <taxon>Myida</taxon>
        <taxon>Dreissenoidea</taxon>
        <taxon>Dreissenidae</taxon>
        <taxon>Dreissena</taxon>
    </lineage>
</organism>
<keyword evidence="10" id="KW-0675">Receptor</keyword>
<evidence type="ECO:0000256" key="6">
    <source>
        <dbReference type="ARBA" id="ARBA00022989"/>
    </source>
</evidence>
<dbReference type="PROSITE" id="PS50268">
    <property type="entry name" value="CADHERIN_2"/>
    <property type="match status" value="1"/>
</dbReference>
<dbReference type="Gene3D" id="2.60.220.50">
    <property type="match status" value="1"/>
</dbReference>
<dbReference type="CDD" id="cd15040">
    <property type="entry name" value="7tmB2_Adhesion"/>
    <property type="match status" value="1"/>
</dbReference>
<dbReference type="PRINTS" id="PR00249">
    <property type="entry name" value="GPCRSECRETIN"/>
</dbReference>
<dbReference type="GO" id="GO:0005509">
    <property type="term" value="F:calcium ion binding"/>
    <property type="evidence" value="ECO:0007669"/>
    <property type="project" value="UniProtKB-UniRule"/>
</dbReference>
<evidence type="ECO:0000313" key="26">
    <source>
        <dbReference type="Proteomes" id="UP000828390"/>
    </source>
</evidence>
<dbReference type="PROSITE" id="PS50261">
    <property type="entry name" value="G_PROTEIN_RECEP_F2_4"/>
    <property type="match status" value="1"/>
</dbReference>
<feature type="region of interest" description="Disordered" evidence="16">
    <location>
        <begin position="1089"/>
        <end position="1189"/>
    </location>
</feature>
<keyword evidence="15" id="KW-0245">EGF-like domain</keyword>
<keyword evidence="26" id="KW-1185">Reference proteome</keyword>
<keyword evidence="6 17" id="KW-1133">Transmembrane helix</keyword>
<evidence type="ECO:0000256" key="5">
    <source>
        <dbReference type="ARBA" id="ARBA00022692"/>
    </source>
</evidence>
<dbReference type="SMART" id="SM00112">
    <property type="entry name" value="CA"/>
    <property type="match status" value="1"/>
</dbReference>
<dbReference type="SMART" id="SM00179">
    <property type="entry name" value="EGF_CA"/>
    <property type="match status" value="2"/>
</dbReference>
<dbReference type="SUPFAM" id="SSF57196">
    <property type="entry name" value="EGF/Laminin"/>
    <property type="match status" value="2"/>
</dbReference>
<keyword evidence="11" id="KW-0325">Glycoprotein</keyword>
<evidence type="ECO:0000259" key="24">
    <source>
        <dbReference type="PROSITE" id="PS50853"/>
    </source>
</evidence>
<dbReference type="InterPro" id="IPR000742">
    <property type="entry name" value="EGF"/>
</dbReference>
<dbReference type="FunFam" id="1.20.1070.10:FF:000058">
    <property type="entry name" value="Adhesion G protein-coupled receptor F5"/>
    <property type="match status" value="1"/>
</dbReference>
<feature type="domain" description="G-protein coupled receptors family 2 profile 2" evidence="22">
    <location>
        <begin position="779"/>
        <end position="1035"/>
    </location>
</feature>
<feature type="chain" id="PRO_5039433664" evidence="18">
    <location>
        <begin position="22"/>
        <end position="1326"/>
    </location>
</feature>
<evidence type="ECO:0000256" key="11">
    <source>
        <dbReference type="ARBA" id="ARBA00023180"/>
    </source>
</evidence>
<evidence type="ECO:0000256" key="15">
    <source>
        <dbReference type="PROSITE-ProRule" id="PRU00076"/>
    </source>
</evidence>
<feature type="compositionally biased region" description="Basic and acidic residues" evidence="16">
    <location>
        <begin position="1175"/>
        <end position="1189"/>
    </location>
</feature>
<dbReference type="GO" id="GO:0005886">
    <property type="term" value="C:plasma membrane"/>
    <property type="evidence" value="ECO:0007669"/>
    <property type="project" value="UniProtKB-SubCell"/>
</dbReference>
<dbReference type="GO" id="GO:0007166">
    <property type="term" value="P:cell surface receptor signaling pathway"/>
    <property type="evidence" value="ECO:0007669"/>
    <property type="project" value="InterPro"/>
</dbReference>
<comment type="caution">
    <text evidence="25">The sequence shown here is derived from an EMBL/GenBank/DDBJ whole genome shotgun (WGS) entry which is preliminary data.</text>
</comment>
<dbReference type="SMART" id="SM00181">
    <property type="entry name" value="EGF"/>
    <property type="match status" value="3"/>
</dbReference>
<dbReference type="InterPro" id="IPR001881">
    <property type="entry name" value="EGF-like_Ca-bd_dom"/>
</dbReference>
<dbReference type="Gene3D" id="2.60.40.10">
    <property type="entry name" value="Immunoglobulins"/>
    <property type="match status" value="1"/>
</dbReference>
<keyword evidence="13" id="KW-0424">Laminin EGF-like domain</keyword>
<name>A0A9D4JN70_DREPO</name>
<feature type="domain" description="GAIN-B" evidence="20">
    <location>
        <begin position="607"/>
        <end position="770"/>
    </location>
</feature>
<reference evidence="25" key="2">
    <citation type="submission" date="2020-11" db="EMBL/GenBank/DDBJ databases">
        <authorList>
            <person name="McCartney M.A."/>
            <person name="Auch B."/>
            <person name="Kono T."/>
            <person name="Mallez S."/>
            <person name="Becker A."/>
            <person name="Gohl D.M."/>
            <person name="Silverstein K.A.T."/>
            <person name="Koren S."/>
            <person name="Bechman K.B."/>
            <person name="Herman A."/>
            <person name="Abrahante J.E."/>
            <person name="Garbe J."/>
        </authorList>
    </citation>
    <scope>NUCLEOTIDE SEQUENCE</scope>
    <source>
        <strain evidence="25">Duluth1</strain>
        <tissue evidence="25">Whole animal</tissue>
    </source>
</reference>
<keyword evidence="14" id="KW-0106">Calcium</keyword>
<dbReference type="PROSITE" id="PS01186">
    <property type="entry name" value="EGF_2"/>
    <property type="match status" value="1"/>
</dbReference>
<dbReference type="InterPro" id="IPR036116">
    <property type="entry name" value="FN3_sf"/>
</dbReference>
<dbReference type="GO" id="GO:0007156">
    <property type="term" value="P:homophilic cell adhesion via plasma membrane adhesion molecules"/>
    <property type="evidence" value="ECO:0007669"/>
    <property type="project" value="InterPro"/>
</dbReference>
<dbReference type="InterPro" id="IPR015919">
    <property type="entry name" value="Cadherin-like_sf"/>
</dbReference>
<feature type="transmembrane region" description="Helical" evidence="17">
    <location>
        <begin position="781"/>
        <end position="801"/>
    </location>
</feature>
<dbReference type="Gene3D" id="2.60.40.60">
    <property type="entry name" value="Cadherins"/>
    <property type="match status" value="1"/>
</dbReference>
<evidence type="ECO:0000256" key="1">
    <source>
        <dbReference type="ARBA" id="ARBA00004141"/>
    </source>
</evidence>
<evidence type="ECO:0000256" key="9">
    <source>
        <dbReference type="ARBA" id="ARBA00023157"/>
    </source>
</evidence>
<dbReference type="Proteomes" id="UP000828390">
    <property type="component" value="Unassembled WGS sequence"/>
</dbReference>
<evidence type="ECO:0000256" key="2">
    <source>
        <dbReference type="ARBA" id="ARBA00004236"/>
    </source>
</evidence>
<feature type="disulfide bond" evidence="15">
    <location>
        <begin position="359"/>
        <end position="368"/>
    </location>
</feature>
<gene>
    <name evidence="25" type="ORF">DPMN_118092</name>
</gene>
<dbReference type="PROSITE" id="PS50227">
    <property type="entry name" value="G_PROTEIN_RECEP_F2_3"/>
    <property type="match status" value="1"/>
</dbReference>
<evidence type="ECO:0000259" key="19">
    <source>
        <dbReference type="PROSITE" id="PS50026"/>
    </source>
</evidence>
<keyword evidence="7" id="KW-0297">G-protein coupled receptor</keyword>
<dbReference type="GO" id="GO:0004930">
    <property type="term" value="F:G protein-coupled receptor activity"/>
    <property type="evidence" value="ECO:0007669"/>
    <property type="project" value="UniProtKB-KW"/>
</dbReference>
<dbReference type="Pfam" id="PF00008">
    <property type="entry name" value="EGF"/>
    <property type="match status" value="2"/>
</dbReference>
<evidence type="ECO:0000259" key="22">
    <source>
        <dbReference type="PROSITE" id="PS50261"/>
    </source>
</evidence>
<dbReference type="InterPro" id="IPR002126">
    <property type="entry name" value="Cadherin-like_dom"/>
</dbReference>
<feature type="transmembrane region" description="Helical" evidence="17">
    <location>
        <begin position="1011"/>
        <end position="1030"/>
    </location>
</feature>
<keyword evidence="9 15" id="KW-1015">Disulfide bond</keyword>
<dbReference type="InterPro" id="IPR000203">
    <property type="entry name" value="GPS"/>
</dbReference>
<dbReference type="SMART" id="SM00303">
    <property type="entry name" value="GPS"/>
    <property type="match status" value="1"/>
</dbReference>
<keyword evidence="4" id="KW-1003">Cell membrane</keyword>
<evidence type="ECO:0000256" key="10">
    <source>
        <dbReference type="ARBA" id="ARBA00023170"/>
    </source>
</evidence>
<proteinExistence type="inferred from homology"/>
<dbReference type="InterPro" id="IPR017981">
    <property type="entry name" value="GPCR_2-like_7TM"/>
</dbReference>
<dbReference type="SUPFAM" id="SSF49265">
    <property type="entry name" value="Fibronectin type III"/>
    <property type="match status" value="1"/>
</dbReference>
<reference evidence="25" key="1">
    <citation type="journal article" date="2019" name="bioRxiv">
        <title>The Genome of the Zebra Mussel, Dreissena polymorpha: A Resource for Invasive Species Research.</title>
        <authorList>
            <person name="McCartney M.A."/>
            <person name="Auch B."/>
            <person name="Kono T."/>
            <person name="Mallez S."/>
            <person name="Zhang Y."/>
            <person name="Obille A."/>
            <person name="Becker A."/>
            <person name="Abrahante J.E."/>
            <person name="Garbe J."/>
            <person name="Badalamenti J.P."/>
            <person name="Herman A."/>
            <person name="Mangelson H."/>
            <person name="Liachko I."/>
            <person name="Sullivan S."/>
            <person name="Sone E.D."/>
            <person name="Koren S."/>
            <person name="Silverstein K.A.T."/>
            <person name="Beckman K.B."/>
            <person name="Gohl D.M."/>
        </authorList>
    </citation>
    <scope>NUCLEOTIDE SEQUENCE</scope>
    <source>
        <strain evidence="25">Duluth1</strain>
        <tissue evidence="25">Whole animal</tissue>
    </source>
</reference>
<dbReference type="CDD" id="cd11304">
    <property type="entry name" value="Cadherin_repeat"/>
    <property type="match status" value="1"/>
</dbReference>
<feature type="compositionally biased region" description="Basic and acidic residues" evidence="16">
    <location>
        <begin position="1117"/>
        <end position="1137"/>
    </location>
</feature>
<keyword evidence="5 17" id="KW-0812">Transmembrane</keyword>
<feature type="transmembrane region" description="Helical" evidence="17">
    <location>
        <begin position="935"/>
        <end position="964"/>
    </location>
</feature>
<feature type="compositionally biased region" description="Basic and acidic residues" evidence="16">
    <location>
        <begin position="1154"/>
        <end position="1163"/>
    </location>
</feature>
<dbReference type="PANTHER" id="PTHR47767">
    <property type="entry name" value="ADHESION G PROTEIN-COUPLED RECEPTOR G7"/>
    <property type="match status" value="1"/>
</dbReference>
<dbReference type="PROSITE" id="PS50026">
    <property type="entry name" value="EGF_3"/>
    <property type="match status" value="2"/>
</dbReference>
<dbReference type="Gene3D" id="1.20.1070.10">
    <property type="entry name" value="Rhodopsin 7-helix transmembrane proteins"/>
    <property type="match status" value="1"/>
</dbReference>
<feature type="transmembrane region" description="Helical" evidence="17">
    <location>
        <begin position="860"/>
        <end position="886"/>
    </location>
</feature>
<feature type="signal peptide" evidence="18">
    <location>
        <begin position="1"/>
        <end position="21"/>
    </location>
</feature>
<dbReference type="PROSITE" id="PS50221">
    <property type="entry name" value="GAIN_B"/>
    <property type="match status" value="1"/>
</dbReference>
<evidence type="ECO:0000256" key="14">
    <source>
        <dbReference type="PROSITE-ProRule" id="PRU00043"/>
    </source>
</evidence>
<keyword evidence="18" id="KW-0732">Signal</keyword>
<evidence type="ECO:0000256" key="3">
    <source>
        <dbReference type="ARBA" id="ARBA00007343"/>
    </source>
</evidence>
<comment type="subcellular location">
    <subcellularLocation>
        <location evidence="2">Cell membrane</location>
    </subcellularLocation>
    <subcellularLocation>
        <location evidence="1">Membrane</location>
        <topology evidence="1">Multi-pass membrane protein</topology>
    </subcellularLocation>
</comment>
<evidence type="ECO:0000256" key="4">
    <source>
        <dbReference type="ARBA" id="ARBA00022475"/>
    </source>
</evidence>
<evidence type="ECO:0000313" key="25">
    <source>
        <dbReference type="EMBL" id="KAH3816574.1"/>
    </source>
</evidence>
<dbReference type="Gene3D" id="2.10.25.10">
    <property type="entry name" value="Laminin"/>
    <property type="match status" value="2"/>
</dbReference>
<evidence type="ECO:0000256" key="18">
    <source>
        <dbReference type="SAM" id="SignalP"/>
    </source>
</evidence>